<gene>
    <name evidence="1" type="ORF">DPMN_132688</name>
</gene>
<name>A0A9D4FWF5_DREPO</name>
<accession>A0A9D4FWF5</accession>
<reference evidence="1" key="2">
    <citation type="submission" date="2020-11" db="EMBL/GenBank/DDBJ databases">
        <authorList>
            <person name="McCartney M.A."/>
            <person name="Auch B."/>
            <person name="Kono T."/>
            <person name="Mallez S."/>
            <person name="Becker A."/>
            <person name="Gohl D.M."/>
            <person name="Silverstein K.A.T."/>
            <person name="Koren S."/>
            <person name="Bechman K.B."/>
            <person name="Herman A."/>
            <person name="Abrahante J.E."/>
            <person name="Garbe J."/>
        </authorList>
    </citation>
    <scope>NUCLEOTIDE SEQUENCE</scope>
    <source>
        <strain evidence="1">Duluth1</strain>
        <tissue evidence="1">Whole animal</tissue>
    </source>
</reference>
<dbReference type="Proteomes" id="UP000828390">
    <property type="component" value="Unassembled WGS sequence"/>
</dbReference>
<evidence type="ECO:0000313" key="2">
    <source>
        <dbReference type="Proteomes" id="UP000828390"/>
    </source>
</evidence>
<keyword evidence="2" id="KW-1185">Reference proteome</keyword>
<dbReference type="EMBL" id="JAIWYP010000006">
    <property type="protein sequence ID" value="KAH3804403.1"/>
    <property type="molecule type" value="Genomic_DNA"/>
</dbReference>
<dbReference type="AlphaFoldDB" id="A0A9D4FWF5"/>
<sequence length="102" mass="11383">MSIRSALDDDSLDKEISERTIRIQGPRGASIVLVVGLLRDLNITSEDVDALASGPPGSNAYDVVFREKDKCGSFLKYLNKGARMYKDFDYEFSMFGRLIVTL</sequence>
<protein>
    <submittedName>
        <fullName evidence="1">Uncharacterized protein</fullName>
    </submittedName>
</protein>
<proteinExistence type="predicted"/>
<reference evidence="1" key="1">
    <citation type="journal article" date="2019" name="bioRxiv">
        <title>The Genome of the Zebra Mussel, Dreissena polymorpha: A Resource for Invasive Species Research.</title>
        <authorList>
            <person name="McCartney M.A."/>
            <person name="Auch B."/>
            <person name="Kono T."/>
            <person name="Mallez S."/>
            <person name="Zhang Y."/>
            <person name="Obille A."/>
            <person name="Becker A."/>
            <person name="Abrahante J.E."/>
            <person name="Garbe J."/>
            <person name="Badalamenti J.P."/>
            <person name="Herman A."/>
            <person name="Mangelson H."/>
            <person name="Liachko I."/>
            <person name="Sullivan S."/>
            <person name="Sone E.D."/>
            <person name="Koren S."/>
            <person name="Silverstein K.A.T."/>
            <person name="Beckman K.B."/>
            <person name="Gohl D.M."/>
        </authorList>
    </citation>
    <scope>NUCLEOTIDE SEQUENCE</scope>
    <source>
        <strain evidence="1">Duluth1</strain>
        <tissue evidence="1">Whole animal</tissue>
    </source>
</reference>
<comment type="caution">
    <text evidence="1">The sequence shown here is derived from an EMBL/GenBank/DDBJ whole genome shotgun (WGS) entry which is preliminary data.</text>
</comment>
<evidence type="ECO:0000313" key="1">
    <source>
        <dbReference type="EMBL" id="KAH3804403.1"/>
    </source>
</evidence>
<organism evidence="1 2">
    <name type="scientific">Dreissena polymorpha</name>
    <name type="common">Zebra mussel</name>
    <name type="synonym">Mytilus polymorpha</name>
    <dbReference type="NCBI Taxonomy" id="45954"/>
    <lineage>
        <taxon>Eukaryota</taxon>
        <taxon>Metazoa</taxon>
        <taxon>Spiralia</taxon>
        <taxon>Lophotrochozoa</taxon>
        <taxon>Mollusca</taxon>
        <taxon>Bivalvia</taxon>
        <taxon>Autobranchia</taxon>
        <taxon>Heteroconchia</taxon>
        <taxon>Euheterodonta</taxon>
        <taxon>Imparidentia</taxon>
        <taxon>Neoheterodontei</taxon>
        <taxon>Myida</taxon>
        <taxon>Dreissenoidea</taxon>
        <taxon>Dreissenidae</taxon>
        <taxon>Dreissena</taxon>
    </lineage>
</organism>